<evidence type="ECO:0000313" key="3">
    <source>
        <dbReference type="Proteomes" id="UP000214365"/>
    </source>
</evidence>
<protein>
    <submittedName>
        <fullName evidence="2">Uncharacterized protein</fullName>
    </submittedName>
</protein>
<dbReference type="Proteomes" id="UP000214365">
    <property type="component" value="Unassembled WGS sequence"/>
</dbReference>
<evidence type="ECO:0000256" key="1">
    <source>
        <dbReference type="SAM" id="MobiDB-lite"/>
    </source>
</evidence>
<gene>
    <name evidence="2" type="ORF">UA08_05148</name>
</gene>
<proteinExistence type="predicted"/>
<name>A0A225AM10_TALAT</name>
<dbReference type="OrthoDB" id="2253354at2759"/>
<dbReference type="EMBL" id="LFMY01000007">
    <property type="protein sequence ID" value="OKL59354.1"/>
    <property type="molecule type" value="Genomic_DNA"/>
</dbReference>
<dbReference type="AlphaFoldDB" id="A0A225AM10"/>
<sequence length="224" mass="25800">MNALAITSKRVAAHNSYRSLWRALRDSKHGLPKSNSLQVRLRSTTETMPKIAQASTWTSIIPKFLRDRSLRTATSAQAKSKEWNPATFYIVIFTLIGSQAIQMLVLRKELENYTRRSDAKLRLLAEVIQKVKNGENVDVERLLGTDDETKEREWEEVLREIEDEDSLWRQKSGRKRDSNSAESAEDDKRQKSVAIEKERLLNPEKSLKAPEPSSVESPRNARFY</sequence>
<dbReference type="Pfam" id="PF17254">
    <property type="entry name" value="DUF5321"/>
    <property type="match status" value="1"/>
</dbReference>
<feature type="region of interest" description="Disordered" evidence="1">
    <location>
        <begin position="167"/>
        <end position="224"/>
    </location>
</feature>
<accession>A0A225AM10</accession>
<reference evidence="2 3" key="1">
    <citation type="submission" date="2015-06" db="EMBL/GenBank/DDBJ databases">
        <title>Talaromyces atroroseus IBT 11181 draft genome.</title>
        <authorList>
            <person name="Rasmussen K.B."/>
            <person name="Rasmussen S."/>
            <person name="Petersen B."/>
            <person name="Sicheritz-Ponten T."/>
            <person name="Mortensen U.H."/>
            <person name="Thrane U."/>
        </authorList>
    </citation>
    <scope>NUCLEOTIDE SEQUENCE [LARGE SCALE GENOMIC DNA]</scope>
    <source>
        <strain evidence="2 3">IBT 11181</strain>
    </source>
</reference>
<dbReference type="RefSeq" id="XP_020119475.1">
    <property type="nucleotide sequence ID" value="XM_020267438.1"/>
</dbReference>
<dbReference type="InterPro" id="IPR035213">
    <property type="entry name" value="DUF5321"/>
</dbReference>
<dbReference type="GeneID" id="31004904"/>
<comment type="caution">
    <text evidence="2">The sequence shown here is derived from an EMBL/GenBank/DDBJ whole genome shotgun (WGS) entry which is preliminary data.</text>
</comment>
<evidence type="ECO:0000313" key="2">
    <source>
        <dbReference type="EMBL" id="OKL59354.1"/>
    </source>
</evidence>
<feature type="compositionally biased region" description="Basic and acidic residues" evidence="1">
    <location>
        <begin position="186"/>
        <end position="208"/>
    </location>
</feature>
<keyword evidence="3" id="KW-1185">Reference proteome</keyword>
<organism evidence="2 3">
    <name type="scientific">Talaromyces atroroseus</name>
    <dbReference type="NCBI Taxonomy" id="1441469"/>
    <lineage>
        <taxon>Eukaryota</taxon>
        <taxon>Fungi</taxon>
        <taxon>Dikarya</taxon>
        <taxon>Ascomycota</taxon>
        <taxon>Pezizomycotina</taxon>
        <taxon>Eurotiomycetes</taxon>
        <taxon>Eurotiomycetidae</taxon>
        <taxon>Eurotiales</taxon>
        <taxon>Trichocomaceae</taxon>
        <taxon>Talaromyces</taxon>
        <taxon>Talaromyces sect. Trachyspermi</taxon>
    </lineage>
</organism>